<reference evidence="1" key="1">
    <citation type="journal article" date="2023" name="bioRxiv">
        <title>Scaffold-level genome assemblies of two parasitoid biocontrol wasps reveal the parthenogenesis mechanism and an associated novel virus.</title>
        <authorList>
            <person name="Inwood S."/>
            <person name="Skelly J."/>
            <person name="Guhlin J."/>
            <person name="Harrop T."/>
            <person name="Goldson S."/>
            <person name="Dearden P."/>
        </authorList>
    </citation>
    <scope>NUCLEOTIDE SEQUENCE</scope>
    <source>
        <strain evidence="1">Lincoln</strain>
        <tissue evidence="1">Whole body</tissue>
    </source>
</reference>
<protein>
    <submittedName>
        <fullName evidence="1">Uncharacterized protein</fullName>
    </submittedName>
</protein>
<proteinExistence type="predicted"/>
<evidence type="ECO:0000313" key="2">
    <source>
        <dbReference type="Proteomes" id="UP001168972"/>
    </source>
</evidence>
<dbReference type="GO" id="GO:0044458">
    <property type="term" value="P:motile cilium assembly"/>
    <property type="evidence" value="ECO:0007669"/>
    <property type="project" value="TreeGrafter"/>
</dbReference>
<organism evidence="1 2">
    <name type="scientific">Microctonus hyperodae</name>
    <name type="common">Parasitoid wasp</name>
    <dbReference type="NCBI Taxonomy" id="165561"/>
    <lineage>
        <taxon>Eukaryota</taxon>
        <taxon>Metazoa</taxon>
        <taxon>Ecdysozoa</taxon>
        <taxon>Arthropoda</taxon>
        <taxon>Hexapoda</taxon>
        <taxon>Insecta</taxon>
        <taxon>Pterygota</taxon>
        <taxon>Neoptera</taxon>
        <taxon>Endopterygota</taxon>
        <taxon>Hymenoptera</taxon>
        <taxon>Apocrita</taxon>
        <taxon>Ichneumonoidea</taxon>
        <taxon>Braconidae</taxon>
        <taxon>Euphorinae</taxon>
        <taxon>Microctonus</taxon>
    </lineage>
</organism>
<dbReference type="GO" id="GO:0005737">
    <property type="term" value="C:cytoplasm"/>
    <property type="evidence" value="ECO:0007669"/>
    <property type="project" value="TreeGrafter"/>
</dbReference>
<dbReference type="PANTHER" id="PTHR13244:SF7">
    <property type="entry name" value="ZINC FINGER MYND DOMAIN-CONTAINING PROTEIN 10"/>
    <property type="match status" value="1"/>
</dbReference>
<evidence type="ECO:0000313" key="1">
    <source>
        <dbReference type="EMBL" id="KAK0181672.1"/>
    </source>
</evidence>
<dbReference type="EMBL" id="JAQQBR010000002">
    <property type="protein sequence ID" value="KAK0181672.1"/>
    <property type="molecule type" value="Genomic_DNA"/>
</dbReference>
<comment type="caution">
    <text evidence="1">The sequence shown here is derived from an EMBL/GenBank/DDBJ whole genome shotgun (WGS) entry which is preliminary data.</text>
</comment>
<dbReference type="GO" id="GO:0034451">
    <property type="term" value="C:centriolar satellite"/>
    <property type="evidence" value="ECO:0007669"/>
    <property type="project" value="TreeGrafter"/>
</dbReference>
<dbReference type="GO" id="GO:0036158">
    <property type="term" value="P:outer dynein arm assembly"/>
    <property type="evidence" value="ECO:0007669"/>
    <property type="project" value="TreeGrafter"/>
</dbReference>
<dbReference type="PANTHER" id="PTHR13244">
    <property type="entry name" value="ZINC FINGER MYND DOMAIN CONTAINING PROTEIN 10"/>
    <property type="match status" value="1"/>
</dbReference>
<name>A0AA39G523_MICHY</name>
<keyword evidence="2" id="KW-1185">Reference proteome</keyword>
<dbReference type="AlphaFoldDB" id="A0AA39G523"/>
<dbReference type="Proteomes" id="UP001168972">
    <property type="component" value="Unassembled WGS sequence"/>
</dbReference>
<reference evidence="1" key="2">
    <citation type="submission" date="2023-03" db="EMBL/GenBank/DDBJ databases">
        <authorList>
            <person name="Inwood S.N."/>
            <person name="Skelly J.G."/>
            <person name="Guhlin J."/>
            <person name="Harrop T.W.R."/>
            <person name="Goldson S.G."/>
            <person name="Dearden P.K."/>
        </authorList>
    </citation>
    <scope>NUCLEOTIDE SEQUENCE</scope>
    <source>
        <strain evidence="1">Lincoln</strain>
        <tissue evidence="1">Whole body</tissue>
    </source>
</reference>
<dbReference type="GO" id="GO:0036159">
    <property type="term" value="P:inner dynein arm assembly"/>
    <property type="evidence" value="ECO:0007669"/>
    <property type="project" value="TreeGrafter"/>
</dbReference>
<accession>A0AA39G523</accession>
<gene>
    <name evidence="1" type="ORF">PV327_003937</name>
</gene>
<sequence length="398" mass="46872">MSSDIDYILPSWESESIIQNLEISNLQDVGTEKWFQYHKKILQLNLQSTLEIKNMREETIKEWFVNYQKIPILIYEAIQIDIWKQKVFPLIIELNGEPANTFMIYSIFYHENIAVSLMENILFHRDSLESLDDSALDLIDYAVNNITTSIIFVEEIINAEPPDSSCINELLYKRKEIEFNIGMMSIAIIGYLASSAEQMPLSVLKRLLETHDIPYIFTQLIEKRPWKKKNPEGEDMVYTSSWEKQKLNEEDKICKLEGQVWIGLRELLLNSKCAPYYQITAFRLSELTKLQKYLHERILDQISPLIDLRRWLSYLNVSSPPEETKPVICVEIIPQIRSSIMKKYKKQWKKLARYQSESLYRKDIEYIQIIAKILSVAYDFDAASKRCSKCKSVWYCGR</sequence>
<dbReference type="InterPro" id="IPR052298">
    <property type="entry name" value="ZMYND10"/>
</dbReference>